<dbReference type="Proteomes" id="UP000229385">
    <property type="component" value="Unassembled WGS sequence"/>
</dbReference>
<sequence>MDGTGVCTTCGVADTKLNDEHTCPDCAGDGMAAPAESGDMAAEGDEMAAPAEEGDMPATE</sequence>
<feature type="region of interest" description="Disordered" evidence="1">
    <location>
        <begin position="31"/>
        <end position="60"/>
    </location>
</feature>
<evidence type="ECO:0000313" key="2">
    <source>
        <dbReference type="EMBL" id="PJA46279.1"/>
    </source>
</evidence>
<reference evidence="3" key="1">
    <citation type="submission" date="2017-09" db="EMBL/GenBank/DDBJ databases">
        <title>Depth-based differentiation of microbial function through sediment-hosted aquifers and enrichment of novel symbionts in the deep terrestrial subsurface.</title>
        <authorList>
            <person name="Probst A.J."/>
            <person name="Ladd B."/>
            <person name="Jarett J.K."/>
            <person name="Geller-Mcgrath D.E."/>
            <person name="Sieber C.M.K."/>
            <person name="Emerson J.B."/>
            <person name="Anantharaman K."/>
            <person name="Thomas B.C."/>
            <person name="Malmstrom R."/>
            <person name="Stieglmeier M."/>
            <person name="Klingl A."/>
            <person name="Woyke T."/>
            <person name="Ryan C.M."/>
            <person name="Banfield J.F."/>
        </authorList>
    </citation>
    <scope>NUCLEOTIDE SEQUENCE [LARGE SCALE GENOMIC DNA]</scope>
</reference>
<comment type="caution">
    <text evidence="2">The sequence shown here is derived from an EMBL/GenBank/DDBJ whole genome shotgun (WGS) entry which is preliminary data.</text>
</comment>
<accession>A0A2M7XEG6</accession>
<evidence type="ECO:0000313" key="3">
    <source>
        <dbReference type="Proteomes" id="UP000229385"/>
    </source>
</evidence>
<dbReference type="AlphaFoldDB" id="A0A2M7XEG6"/>
<proteinExistence type="predicted"/>
<protein>
    <submittedName>
        <fullName evidence="2">Uncharacterized protein</fullName>
    </submittedName>
</protein>
<name>A0A2M7XEG6_9BACT</name>
<evidence type="ECO:0000256" key="1">
    <source>
        <dbReference type="SAM" id="MobiDB-lite"/>
    </source>
</evidence>
<organism evidence="2 3">
    <name type="scientific">Candidatus Uhrbacteria bacterium CG_4_9_14_3_um_filter_50_9</name>
    <dbReference type="NCBI Taxonomy" id="1975035"/>
    <lineage>
        <taxon>Bacteria</taxon>
        <taxon>Candidatus Uhriibacteriota</taxon>
    </lineage>
</organism>
<gene>
    <name evidence="2" type="ORF">CO174_00535</name>
</gene>
<dbReference type="EMBL" id="PFWU01000005">
    <property type="protein sequence ID" value="PJA46279.1"/>
    <property type="molecule type" value="Genomic_DNA"/>
</dbReference>